<dbReference type="HOGENOM" id="CLU_1146488_0_0_11"/>
<sequence length="234" mass="24896">MWGMATTRKAAKATRHLTDDQLVELSEALKEGKRATVYLREPLPGLGLEAGASARVVSIDGNTLIVRPRGVDDEIPFEAEELRRTKAAPPEPPKPAKSQAPRKRAPKSQSQAVPGKPAPVKEDPVEAPAASRALAAPRRKSAPKSAACAITLRADETGGWSVEVERSSGQQLKPASVTPDAVLRAVEALGHPAALRTAQTALDAARDAAARRVEELKQKLLEAESALHSLNDKE</sequence>
<evidence type="ECO:0008006" key="5">
    <source>
        <dbReference type="Google" id="ProtNLM"/>
    </source>
</evidence>
<gene>
    <name evidence="3" type="ordered locus">AS9A_4178</name>
</gene>
<dbReference type="AlphaFoldDB" id="F6EK70"/>
<feature type="region of interest" description="Disordered" evidence="2">
    <location>
        <begin position="78"/>
        <end position="146"/>
    </location>
</feature>
<keyword evidence="1" id="KW-0175">Coiled coil</keyword>
<evidence type="ECO:0000313" key="3">
    <source>
        <dbReference type="EMBL" id="AEF42611.1"/>
    </source>
</evidence>
<name>F6EK70_HOYSD</name>
<evidence type="ECO:0000256" key="1">
    <source>
        <dbReference type="SAM" id="Coils"/>
    </source>
</evidence>
<proteinExistence type="predicted"/>
<dbReference type="Proteomes" id="UP000009235">
    <property type="component" value="Chromosome"/>
</dbReference>
<reference evidence="3 4" key="1">
    <citation type="journal article" date="2011" name="J. Bacteriol.">
        <title>Complete genome sequence of Amycolicicoccus subflavus DQS3-9A1T, an actinomycete isolated from crude oil-polluted soil.</title>
        <authorList>
            <person name="Cai M."/>
            <person name="Chen W.M."/>
            <person name="Nie Y."/>
            <person name="Chi C.Q."/>
            <person name="Wang Y.N."/>
            <person name="Tang Y.Q."/>
            <person name="Li G.Y."/>
            <person name="Wu X.L."/>
        </authorList>
    </citation>
    <scope>NUCLEOTIDE SEQUENCE [LARGE SCALE GENOMIC DNA]</scope>
    <source>
        <strain evidence="4">DSM 45089 / DQS3-9A1</strain>
    </source>
</reference>
<evidence type="ECO:0000313" key="4">
    <source>
        <dbReference type="Proteomes" id="UP000009235"/>
    </source>
</evidence>
<dbReference type="eggNOG" id="ENOG5031SFM">
    <property type="taxonomic scope" value="Bacteria"/>
</dbReference>
<dbReference type="OrthoDB" id="4373871at2"/>
<feature type="compositionally biased region" description="Low complexity" evidence="2">
    <location>
        <begin position="127"/>
        <end position="136"/>
    </location>
</feature>
<evidence type="ECO:0000256" key="2">
    <source>
        <dbReference type="SAM" id="MobiDB-lite"/>
    </source>
</evidence>
<accession>F6EK70</accession>
<dbReference type="EMBL" id="CP002786">
    <property type="protein sequence ID" value="AEF42611.1"/>
    <property type="molecule type" value="Genomic_DNA"/>
</dbReference>
<dbReference type="STRING" id="443218.AS9A_4178"/>
<keyword evidence="4" id="KW-1185">Reference proteome</keyword>
<protein>
    <recommendedName>
        <fullName evidence="5">Translation initiation factor</fullName>
    </recommendedName>
</protein>
<organism evidence="3 4">
    <name type="scientific">Hoyosella subflava (strain DSM 45089 / JCM 17490 / NBRC 109087 / DQS3-9A1)</name>
    <name type="common">Amycolicicoccus subflavus</name>
    <dbReference type="NCBI Taxonomy" id="443218"/>
    <lineage>
        <taxon>Bacteria</taxon>
        <taxon>Bacillati</taxon>
        <taxon>Actinomycetota</taxon>
        <taxon>Actinomycetes</taxon>
        <taxon>Mycobacteriales</taxon>
        <taxon>Hoyosellaceae</taxon>
        <taxon>Hoyosella</taxon>
    </lineage>
</organism>
<dbReference type="KEGG" id="asd:AS9A_4178"/>
<feature type="coiled-coil region" evidence="1">
    <location>
        <begin position="206"/>
        <end position="233"/>
    </location>
</feature>